<keyword evidence="3" id="KW-1185">Reference proteome</keyword>
<dbReference type="EMBL" id="FQZV01000015">
    <property type="protein sequence ID" value="SHJ13103.1"/>
    <property type="molecule type" value="Genomic_DNA"/>
</dbReference>
<dbReference type="RefSeq" id="WP_110940574.1">
    <property type="nucleotide sequence ID" value="NZ_FQZV01000015.1"/>
</dbReference>
<evidence type="ECO:0000313" key="2">
    <source>
        <dbReference type="EMBL" id="SHJ13103.1"/>
    </source>
</evidence>
<evidence type="ECO:0000256" key="1">
    <source>
        <dbReference type="SAM" id="Phobius"/>
    </source>
</evidence>
<dbReference type="Pfam" id="PF18910">
    <property type="entry name" value="DUF5665"/>
    <property type="match status" value="1"/>
</dbReference>
<keyword evidence="1" id="KW-0812">Transmembrane</keyword>
<dbReference type="AlphaFoldDB" id="A0A1M6GT03"/>
<keyword evidence="1" id="KW-1133">Transmembrane helix</keyword>
<keyword evidence="1" id="KW-0472">Membrane</keyword>
<proteinExistence type="predicted"/>
<dbReference type="OrthoDB" id="1634137at2"/>
<protein>
    <submittedName>
        <fullName evidence="2">Uncharacterized protein</fullName>
    </submittedName>
</protein>
<evidence type="ECO:0000313" key="3">
    <source>
        <dbReference type="Proteomes" id="UP000184536"/>
    </source>
</evidence>
<accession>A0A1M6GT03</accession>
<gene>
    <name evidence="2" type="ORF">SAMN02745975_01341</name>
</gene>
<dbReference type="STRING" id="1121919.SAMN02745975_01341"/>
<dbReference type="Proteomes" id="UP000184536">
    <property type="component" value="Unassembled WGS sequence"/>
</dbReference>
<reference evidence="3" key="1">
    <citation type="submission" date="2016-11" db="EMBL/GenBank/DDBJ databases">
        <authorList>
            <person name="Varghese N."/>
            <person name="Submissions S."/>
        </authorList>
    </citation>
    <scope>NUCLEOTIDE SEQUENCE [LARGE SCALE GENOMIC DNA]</scope>
    <source>
        <strain evidence="3">DSM 17957</strain>
    </source>
</reference>
<sequence>MDEHKKIEDLERRLEKIATDLERMKLADYVDIINNPRKLLYTNFIGGLARGLGTAIGLTALAAMLFYIMRQTVNLPLIGKYIADLLDIIENYR</sequence>
<dbReference type="InterPro" id="IPR043723">
    <property type="entry name" value="DUF5665"/>
</dbReference>
<feature type="transmembrane region" description="Helical" evidence="1">
    <location>
        <begin position="44"/>
        <end position="68"/>
    </location>
</feature>
<name>A0A1M6GT03_9FIRM</name>
<organism evidence="2 3">
    <name type="scientific">Geosporobacter subterraneus DSM 17957</name>
    <dbReference type="NCBI Taxonomy" id="1121919"/>
    <lineage>
        <taxon>Bacteria</taxon>
        <taxon>Bacillati</taxon>
        <taxon>Bacillota</taxon>
        <taxon>Clostridia</taxon>
        <taxon>Peptostreptococcales</taxon>
        <taxon>Thermotaleaceae</taxon>
        <taxon>Geosporobacter</taxon>
    </lineage>
</organism>